<name>A0A856MCH1_9CYAN</name>
<evidence type="ECO:0000256" key="1">
    <source>
        <dbReference type="SAM" id="Phobius"/>
    </source>
</evidence>
<keyword evidence="1" id="KW-0812">Transmembrane</keyword>
<dbReference type="KEGG" id="bsen:DP114_05225"/>
<accession>A0A856MCH1</accession>
<proteinExistence type="predicted"/>
<feature type="transmembrane region" description="Helical" evidence="1">
    <location>
        <begin position="81"/>
        <end position="102"/>
    </location>
</feature>
<sequence length="103" mass="11943">MFKSLFDKQLTAKISQNSIANQKGEIPVEKLLTGYLLNIRKGYRRNKHSKVSKFRKESTKLFKFTRVNYFCISLQQEIDTVLTCSLASKYIALAIILLYLFAD</sequence>
<dbReference type="Proteomes" id="UP000503129">
    <property type="component" value="Chromosome"/>
</dbReference>
<keyword evidence="1" id="KW-1133">Transmembrane helix</keyword>
<evidence type="ECO:0000313" key="3">
    <source>
        <dbReference type="Proteomes" id="UP000503129"/>
    </source>
</evidence>
<keyword evidence="3" id="KW-1185">Reference proteome</keyword>
<dbReference type="EMBL" id="CP030118">
    <property type="protein sequence ID" value="QDL07381.1"/>
    <property type="molecule type" value="Genomic_DNA"/>
</dbReference>
<protein>
    <submittedName>
        <fullName evidence="2">Uncharacterized protein</fullName>
    </submittedName>
</protein>
<reference evidence="2 3" key="1">
    <citation type="submission" date="2018-06" db="EMBL/GenBank/DDBJ databases">
        <title>Comparative genomics of Brasilonema spp. strains.</title>
        <authorList>
            <person name="Alvarenga D.O."/>
            <person name="Fiore M.F."/>
            <person name="Varani A.M."/>
        </authorList>
    </citation>
    <scope>NUCLEOTIDE SEQUENCE [LARGE SCALE GENOMIC DNA]</scope>
    <source>
        <strain evidence="2 3">CENA114</strain>
    </source>
</reference>
<keyword evidence="1" id="KW-0472">Membrane</keyword>
<gene>
    <name evidence="2" type="ORF">DP114_05225</name>
</gene>
<evidence type="ECO:0000313" key="2">
    <source>
        <dbReference type="EMBL" id="QDL07381.1"/>
    </source>
</evidence>
<organism evidence="2 3">
    <name type="scientific">Brasilonema sennae CENA114</name>
    <dbReference type="NCBI Taxonomy" id="415709"/>
    <lineage>
        <taxon>Bacteria</taxon>
        <taxon>Bacillati</taxon>
        <taxon>Cyanobacteriota</taxon>
        <taxon>Cyanophyceae</taxon>
        <taxon>Nostocales</taxon>
        <taxon>Scytonemataceae</taxon>
        <taxon>Brasilonema</taxon>
        <taxon>Bromeliae group (in: Brasilonema)</taxon>
    </lineage>
</organism>
<dbReference type="AlphaFoldDB" id="A0A856MCH1"/>